<evidence type="ECO:0000313" key="3">
    <source>
        <dbReference type="Proteomes" id="UP000036403"/>
    </source>
</evidence>
<reference evidence="2 3" key="1">
    <citation type="submission" date="2015-04" db="EMBL/GenBank/DDBJ databases">
        <title>Lasius niger genome sequencing.</title>
        <authorList>
            <person name="Konorov E.A."/>
            <person name="Nikitin M.A."/>
            <person name="Kirill M.V."/>
            <person name="Chang P."/>
        </authorList>
    </citation>
    <scope>NUCLEOTIDE SEQUENCE [LARGE SCALE GENOMIC DNA]</scope>
    <source>
        <tissue evidence="2">Whole</tissue>
    </source>
</reference>
<dbReference type="Proteomes" id="UP000036403">
    <property type="component" value="Unassembled WGS sequence"/>
</dbReference>
<comment type="caution">
    <text evidence="2">The sequence shown here is derived from an EMBL/GenBank/DDBJ whole genome shotgun (WGS) entry which is preliminary data.</text>
</comment>
<dbReference type="EMBL" id="LBMM01030706">
    <property type="protein sequence ID" value="KMQ81875.1"/>
    <property type="molecule type" value="Genomic_DNA"/>
</dbReference>
<feature type="non-terminal residue" evidence="2">
    <location>
        <position position="204"/>
    </location>
</feature>
<keyword evidence="3" id="KW-1185">Reference proteome</keyword>
<sequence>MQNNQIKYLLSNRNGGVEMNHSNLSRFTSLNLGRYERLAVGRPEVPNPSGRPRATTVLFPNPSGRPRAKPTPRRVEEVVTEEQNCENGVCQLDLSRRPLAVGRPEGLTRGSSQPEALDRPEKTKVAISKISKQIDFDRENIELDQVSKVNTFTDFSPNPVLKSITPKPSESDCGSGKSLEGHINGGNDVNQPELEKILNDIDDE</sequence>
<feature type="region of interest" description="Disordered" evidence="1">
    <location>
        <begin position="102"/>
        <end position="121"/>
    </location>
</feature>
<proteinExistence type="predicted"/>
<organism evidence="2 3">
    <name type="scientific">Lasius niger</name>
    <name type="common">Black garden ant</name>
    <dbReference type="NCBI Taxonomy" id="67767"/>
    <lineage>
        <taxon>Eukaryota</taxon>
        <taxon>Metazoa</taxon>
        <taxon>Ecdysozoa</taxon>
        <taxon>Arthropoda</taxon>
        <taxon>Hexapoda</taxon>
        <taxon>Insecta</taxon>
        <taxon>Pterygota</taxon>
        <taxon>Neoptera</taxon>
        <taxon>Endopterygota</taxon>
        <taxon>Hymenoptera</taxon>
        <taxon>Apocrita</taxon>
        <taxon>Aculeata</taxon>
        <taxon>Formicoidea</taxon>
        <taxon>Formicidae</taxon>
        <taxon>Formicinae</taxon>
        <taxon>Lasius</taxon>
        <taxon>Lasius</taxon>
    </lineage>
</organism>
<dbReference type="AlphaFoldDB" id="A0A0J7MMP8"/>
<gene>
    <name evidence="2" type="ORF">RF55_24904</name>
</gene>
<feature type="region of interest" description="Disordered" evidence="1">
    <location>
        <begin position="155"/>
        <end position="192"/>
    </location>
</feature>
<evidence type="ECO:0000256" key="1">
    <source>
        <dbReference type="SAM" id="MobiDB-lite"/>
    </source>
</evidence>
<protein>
    <submittedName>
        <fullName evidence="2">Sua5 family protein</fullName>
    </submittedName>
</protein>
<evidence type="ECO:0000313" key="2">
    <source>
        <dbReference type="EMBL" id="KMQ81875.1"/>
    </source>
</evidence>
<name>A0A0J7MMP8_LASNI</name>
<dbReference type="PaxDb" id="67767-A0A0J7MMP8"/>
<accession>A0A0J7MMP8</accession>
<feature type="region of interest" description="Disordered" evidence="1">
    <location>
        <begin position="41"/>
        <end position="71"/>
    </location>
</feature>